<dbReference type="AlphaFoldDB" id="A0AAV7UX45"/>
<feature type="region of interest" description="Disordered" evidence="1">
    <location>
        <begin position="93"/>
        <end position="130"/>
    </location>
</feature>
<evidence type="ECO:0000313" key="3">
    <source>
        <dbReference type="Proteomes" id="UP001066276"/>
    </source>
</evidence>
<evidence type="ECO:0000313" key="2">
    <source>
        <dbReference type="EMBL" id="KAJ1192959.1"/>
    </source>
</evidence>
<accession>A0AAV7UX45</accession>
<feature type="region of interest" description="Disordered" evidence="1">
    <location>
        <begin position="23"/>
        <end position="57"/>
    </location>
</feature>
<name>A0AAV7UX45_PLEWA</name>
<dbReference type="EMBL" id="JANPWB010000004">
    <property type="protein sequence ID" value="KAJ1192959.1"/>
    <property type="molecule type" value="Genomic_DNA"/>
</dbReference>
<comment type="caution">
    <text evidence="2">The sequence shown here is derived from an EMBL/GenBank/DDBJ whole genome shotgun (WGS) entry which is preliminary data.</text>
</comment>
<gene>
    <name evidence="2" type="ORF">NDU88_002265</name>
</gene>
<organism evidence="2 3">
    <name type="scientific">Pleurodeles waltl</name>
    <name type="common">Iberian ribbed newt</name>
    <dbReference type="NCBI Taxonomy" id="8319"/>
    <lineage>
        <taxon>Eukaryota</taxon>
        <taxon>Metazoa</taxon>
        <taxon>Chordata</taxon>
        <taxon>Craniata</taxon>
        <taxon>Vertebrata</taxon>
        <taxon>Euteleostomi</taxon>
        <taxon>Amphibia</taxon>
        <taxon>Batrachia</taxon>
        <taxon>Caudata</taxon>
        <taxon>Salamandroidea</taxon>
        <taxon>Salamandridae</taxon>
        <taxon>Pleurodelinae</taxon>
        <taxon>Pleurodeles</taxon>
    </lineage>
</organism>
<proteinExistence type="predicted"/>
<feature type="compositionally biased region" description="Basic and acidic residues" evidence="1">
    <location>
        <begin position="37"/>
        <end position="57"/>
    </location>
</feature>
<protein>
    <submittedName>
        <fullName evidence="2">Uncharacterized protein</fullName>
    </submittedName>
</protein>
<dbReference type="Proteomes" id="UP001066276">
    <property type="component" value="Chromosome 2_2"/>
</dbReference>
<sequence>MAQDPEELQRQWKAAGLFGKGALGKHMGVLGGDPQQEQDRRRAQVQEVKPQDLEGCSEAREVADLKWSDDEGDLAQFWDRRRRPQEVYASKRSAKLHHLESGLMPEPSPPAQVESWGERDSEEEGATPDIPFFLQMLGKSGQMDSGEHSAAYRLRG</sequence>
<reference evidence="2" key="1">
    <citation type="journal article" date="2022" name="bioRxiv">
        <title>Sequencing and chromosome-scale assembly of the giantPleurodeles waltlgenome.</title>
        <authorList>
            <person name="Brown T."/>
            <person name="Elewa A."/>
            <person name="Iarovenko S."/>
            <person name="Subramanian E."/>
            <person name="Araus A.J."/>
            <person name="Petzold A."/>
            <person name="Susuki M."/>
            <person name="Suzuki K.-i.T."/>
            <person name="Hayashi T."/>
            <person name="Toyoda A."/>
            <person name="Oliveira C."/>
            <person name="Osipova E."/>
            <person name="Leigh N.D."/>
            <person name="Simon A."/>
            <person name="Yun M.H."/>
        </authorList>
    </citation>
    <scope>NUCLEOTIDE SEQUENCE</scope>
    <source>
        <strain evidence="2">20211129_DDA</strain>
        <tissue evidence="2">Liver</tissue>
    </source>
</reference>
<evidence type="ECO:0000256" key="1">
    <source>
        <dbReference type="SAM" id="MobiDB-lite"/>
    </source>
</evidence>
<keyword evidence="3" id="KW-1185">Reference proteome</keyword>